<dbReference type="Proteomes" id="UP000663828">
    <property type="component" value="Unassembled WGS sequence"/>
</dbReference>
<proteinExistence type="predicted"/>
<dbReference type="AlphaFoldDB" id="A0A813QRF3"/>
<dbReference type="EMBL" id="CAJNOJ010000126">
    <property type="protein sequence ID" value="CAF1163467.1"/>
    <property type="molecule type" value="Genomic_DNA"/>
</dbReference>
<gene>
    <name evidence="2" type="ORF">EDS130_LOCUS23272</name>
    <name evidence="1" type="ORF">XAT740_LOCUS1503</name>
</gene>
<dbReference type="Proteomes" id="UP000663852">
    <property type="component" value="Unassembled WGS sequence"/>
</dbReference>
<evidence type="ECO:0000313" key="3">
    <source>
        <dbReference type="Proteomes" id="UP000663828"/>
    </source>
</evidence>
<accession>A0A813QRF3</accession>
<sequence length="115" mass="13561">MCAMPPSTVFVISVFISKVDLTYQHITLMARRLYFDLILFICIFATIKTMELPDQHNLSDNDIEAARDLYYPSEQHDTMAYNHVKYAAQDPLPSPDYLRARWIELYHKMKQNQQT</sequence>
<reference evidence="1" key="1">
    <citation type="submission" date="2021-02" db="EMBL/GenBank/DDBJ databases">
        <authorList>
            <person name="Nowell W R."/>
        </authorList>
    </citation>
    <scope>NUCLEOTIDE SEQUENCE</scope>
</reference>
<keyword evidence="3" id="KW-1185">Reference proteome</keyword>
<name>A0A813QRF3_ADIRI</name>
<dbReference type="EMBL" id="CAJNOR010000047">
    <property type="protein sequence ID" value="CAF0772055.1"/>
    <property type="molecule type" value="Genomic_DNA"/>
</dbReference>
<organism evidence="1 3">
    <name type="scientific">Adineta ricciae</name>
    <name type="common">Rotifer</name>
    <dbReference type="NCBI Taxonomy" id="249248"/>
    <lineage>
        <taxon>Eukaryota</taxon>
        <taxon>Metazoa</taxon>
        <taxon>Spiralia</taxon>
        <taxon>Gnathifera</taxon>
        <taxon>Rotifera</taxon>
        <taxon>Eurotatoria</taxon>
        <taxon>Bdelloidea</taxon>
        <taxon>Adinetida</taxon>
        <taxon>Adinetidae</taxon>
        <taxon>Adineta</taxon>
    </lineage>
</organism>
<evidence type="ECO:0000313" key="2">
    <source>
        <dbReference type="EMBL" id="CAF1163467.1"/>
    </source>
</evidence>
<comment type="caution">
    <text evidence="1">The sequence shown here is derived from an EMBL/GenBank/DDBJ whole genome shotgun (WGS) entry which is preliminary data.</text>
</comment>
<evidence type="ECO:0000313" key="1">
    <source>
        <dbReference type="EMBL" id="CAF0772055.1"/>
    </source>
</evidence>
<protein>
    <submittedName>
        <fullName evidence="1">Uncharacterized protein</fullName>
    </submittedName>
</protein>